<organism evidence="9 10">
    <name type="scientific">Glycomyces paridis</name>
    <dbReference type="NCBI Taxonomy" id="2126555"/>
    <lineage>
        <taxon>Bacteria</taxon>
        <taxon>Bacillati</taxon>
        <taxon>Actinomycetota</taxon>
        <taxon>Actinomycetes</taxon>
        <taxon>Glycomycetales</taxon>
        <taxon>Glycomycetaceae</taxon>
        <taxon>Glycomyces</taxon>
    </lineage>
</organism>
<dbReference type="OrthoDB" id="9813435at2"/>
<feature type="active site" description="Charge relay system" evidence="5 6">
    <location>
        <position position="186"/>
    </location>
</feature>
<keyword evidence="3 6" id="KW-0378">Hydrolase</keyword>
<dbReference type="SUPFAM" id="SSF49899">
    <property type="entry name" value="Concanavalin A-like lectins/glucanases"/>
    <property type="match status" value="1"/>
</dbReference>
<dbReference type="InterPro" id="IPR013320">
    <property type="entry name" value="ConA-like_dom_sf"/>
</dbReference>
<proteinExistence type="inferred from homology"/>
<evidence type="ECO:0000256" key="1">
    <source>
        <dbReference type="ARBA" id="ARBA00011073"/>
    </source>
</evidence>
<feature type="chain" id="PRO_5020234845" description="Peptidase S8/S53 domain-containing protein" evidence="7">
    <location>
        <begin position="29"/>
        <end position="888"/>
    </location>
</feature>
<evidence type="ECO:0000256" key="2">
    <source>
        <dbReference type="ARBA" id="ARBA00022670"/>
    </source>
</evidence>
<dbReference type="InterPro" id="IPR013784">
    <property type="entry name" value="Carb-bd-like_fold"/>
</dbReference>
<comment type="caution">
    <text evidence="9">The sequence shown here is derived from an EMBL/GenBank/DDBJ whole genome shotgun (WGS) entry which is preliminary data.</text>
</comment>
<dbReference type="PROSITE" id="PS51892">
    <property type="entry name" value="SUBTILASE"/>
    <property type="match status" value="1"/>
</dbReference>
<sequence length="888" mass="89973">MTRRRWRTALAGATAGALALAGASPAFAEDATAQLDEKADPALIAEIDAEGEAEAWIRFQGGPDFSDAFDADAKTDKGTAAVEAAQAFATSSQAEATAVLEEAGAAYESYWASSSIRVTADADLLAELAALDSVAGIDAPGEYAAVEPVEEAIGVQAAEWGLTGIGADDVWDMGIDGNGVVIASIDSGVDYTHPALVDQYRGNNHDGTFTHDYNFFDVQGTCGGVPCDTDGHGTHTMGTMVGDDGQGNQIGVAPGAQWISVNGCCPSREGLIAAGQWIAAPTDLAGNNADPSKAPDIVNNSWGASSTIYDPYYEAVVALWHAAGIIPVFSAGNSGSYGCESTNSPSTYSDVIAVGAYDSTGLISPQSSKGPGVDGQNKPDIAAPGLGIRSAVPGGGYGYRSGTSMAAPHVSGTIALMISAAPSLAGDYQAVYDILAGSAVDVDDTSCGGTAEVNNVYGHGRLDAFAAFTASPVVDFGAAEGTVTDSLGAPLEDVKVAFTGDVTRTAVTAADGTYAIPALPADDYVVTIEKFWYATQTYAVTVPVGVTTTVDSTLATRPTGTITGTVTDGSGQGWPLAASVSNAGGQVSVETDPATGQFSITLPVDQWDLVVEAAYPGYSTQTVTASTGGSVPVALTADSTCTAPGYGYATLGENFETGALPEGWTVVNRGEGGWAFQSVRANSAGTGGFAIGDGAALPGGALLDTDLISPVFDLSSADSAQLTFGAWIASFLNSGTHDVSISTDGGATWEPIWDHTGTLSAQTVTVDLSAWAASTETRLKFHFGNNNQRAFWWQLDDVLVGTAGTCAPVDGGLVLGEVTAAGAAVEGATVLHAPSGYNSATGADGSYWMFVPATGATTLEAAKTGTGTDSGQFTLVNGAVTIADFTLT</sequence>
<evidence type="ECO:0000259" key="8">
    <source>
        <dbReference type="Pfam" id="PF00082"/>
    </source>
</evidence>
<dbReference type="Proteomes" id="UP000305792">
    <property type="component" value="Unassembled WGS sequence"/>
</dbReference>
<dbReference type="Gene3D" id="2.60.40.1120">
    <property type="entry name" value="Carboxypeptidase-like, regulatory domain"/>
    <property type="match status" value="3"/>
</dbReference>
<evidence type="ECO:0000256" key="4">
    <source>
        <dbReference type="ARBA" id="ARBA00022825"/>
    </source>
</evidence>
<feature type="domain" description="Peptidase S8/S53" evidence="8">
    <location>
        <begin position="177"/>
        <end position="460"/>
    </location>
</feature>
<name>A0A4S8PMB9_9ACTN</name>
<dbReference type="Pfam" id="PF00082">
    <property type="entry name" value="Peptidase_S8"/>
    <property type="match status" value="1"/>
</dbReference>
<dbReference type="Gene3D" id="2.60.120.260">
    <property type="entry name" value="Galactose-binding domain-like"/>
    <property type="match status" value="1"/>
</dbReference>
<keyword evidence="7" id="KW-0732">Signal</keyword>
<dbReference type="EMBL" id="STGX01000001">
    <property type="protein sequence ID" value="THV31998.1"/>
    <property type="molecule type" value="Genomic_DNA"/>
</dbReference>
<feature type="active site" description="Charge relay system" evidence="5 6">
    <location>
        <position position="232"/>
    </location>
</feature>
<feature type="active site" description="Charge relay system" evidence="5 6">
    <location>
        <position position="404"/>
    </location>
</feature>
<dbReference type="Pfam" id="PF13620">
    <property type="entry name" value="CarboxypepD_reg"/>
    <property type="match status" value="1"/>
</dbReference>
<dbReference type="GO" id="GO:0030246">
    <property type="term" value="F:carbohydrate binding"/>
    <property type="evidence" value="ECO:0007669"/>
    <property type="project" value="InterPro"/>
</dbReference>
<dbReference type="InterPro" id="IPR036852">
    <property type="entry name" value="Peptidase_S8/S53_dom_sf"/>
</dbReference>
<dbReference type="AlphaFoldDB" id="A0A4S8PMB9"/>
<dbReference type="InterPro" id="IPR051048">
    <property type="entry name" value="Peptidase_S8/S53_subtilisin"/>
</dbReference>
<comment type="similarity">
    <text evidence="1 6">Belongs to the peptidase S8 family.</text>
</comment>
<reference evidence="9 10" key="1">
    <citation type="journal article" date="2018" name="Int. J. Syst. Evol. Microbiol.">
        <title>Glycomyces paridis sp. nov., isolated from the medicinal plant Paris polyphylla.</title>
        <authorList>
            <person name="Fang X.M."/>
            <person name="Bai J.L."/>
            <person name="Su J."/>
            <person name="Zhao L.L."/>
            <person name="Liu H.Y."/>
            <person name="Ma B.P."/>
            <person name="Zhang Y.Q."/>
            <person name="Yu L.Y."/>
        </authorList>
    </citation>
    <scope>NUCLEOTIDE SEQUENCE [LARGE SCALE GENOMIC DNA]</scope>
    <source>
        <strain evidence="9 10">CPCC 204357</strain>
    </source>
</reference>
<dbReference type="PROSITE" id="PS00138">
    <property type="entry name" value="SUBTILASE_SER"/>
    <property type="match status" value="1"/>
</dbReference>
<evidence type="ECO:0000256" key="6">
    <source>
        <dbReference type="PROSITE-ProRule" id="PRU01240"/>
    </source>
</evidence>
<evidence type="ECO:0000313" key="9">
    <source>
        <dbReference type="EMBL" id="THV31998.1"/>
    </source>
</evidence>
<dbReference type="SUPFAM" id="SSF49464">
    <property type="entry name" value="Carboxypeptidase regulatory domain-like"/>
    <property type="match status" value="2"/>
</dbReference>
<dbReference type="Gene3D" id="3.40.50.200">
    <property type="entry name" value="Peptidase S8/S53 domain"/>
    <property type="match status" value="1"/>
</dbReference>
<evidence type="ECO:0000256" key="5">
    <source>
        <dbReference type="PIRSR" id="PIRSR615500-1"/>
    </source>
</evidence>
<dbReference type="PANTHER" id="PTHR43399">
    <property type="entry name" value="SUBTILISIN-RELATED"/>
    <property type="match status" value="1"/>
</dbReference>
<evidence type="ECO:0000256" key="3">
    <source>
        <dbReference type="ARBA" id="ARBA00022801"/>
    </source>
</evidence>
<dbReference type="RefSeq" id="WP_136527773.1">
    <property type="nucleotide sequence ID" value="NZ_STGX01000001.1"/>
</dbReference>
<keyword evidence="2 6" id="KW-0645">Protease</keyword>
<dbReference type="InterPro" id="IPR008969">
    <property type="entry name" value="CarboxyPept-like_regulatory"/>
</dbReference>
<evidence type="ECO:0000256" key="7">
    <source>
        <dbReference type="SAM" id="SignalP"/>
    </source>
</evidence>
<feature type="signal peptide" evidence="7">
    <location>
        <begin position="1"/>
        <end position="28"/>
    </location>
</feature>
<evidence type="ECO:0000313" key="10">
    <source>
        <dbReference type="Proteomes" id="UP000305792"/>
    </source>
</evidence>
<dbReference type="InterPro" id="IPR015500">
    <property type="entry name" value="Peptidase_S8_subtilisin-rel"/>
</dbReference>
<dbReference type="GO" id="GO:0006508">
    <property type="term" value="P:proteolysis"/>
    <property type="evidence" value="ECO:0007669"/>
    <property type="project" value="UniProtKB-KW"/>
</dbReference>
<accession>A0A4S8PMB9</accession>
<gene>
    <name evidence="9" type="ORF">E9998_00640</name>
</gene>
<keyword evidence="4 6" id="KW-0720">Serine protease</keyword>
<dbReference type="PRINTS" id="PR00723">
    <property type="entry name" value="SUBTILISIN"/>
</dbReference>
<dbReference type="SUPFAM" id="SSF49452">
    <property type="entry name" value="Starch-binding domain-like"/>
    <property type="match status" value="1"/>
</dbReference>
<dbReference type="GO" id="GO:0004252">
    <property type="term" value="F:serine-type endopeptidase activity"/>
    <property type="evidence" value="ECO:0007669"/>
    <property type="project" value="UniProtKB-UniRule"/>
</dbReference>
<dbReference type="SUPFAM" id="SSF52743">
    <property type="entry name" value="Subtilisin-like"/>
    <property type="match status" value="1"/>
</dbReference>
<dbReference type="PANTHER" id="PTHR43399:SF4">
    <property type="entry name" value="CELL WALL-ASSOCIATED PROTEASE"/>
    <property type="match status" value="1"/>
</dbReference>
<dbReference type="InterPro" id="IPR023828">
    <property type="entry name" value="Peptidase_S8_Ser-AS"/>
</dbReference>
<protein>
    <recommendedName>
        <fullName evidence="8">Peptidase S8/S53 domain-containing protein</fullName>
    </recommendedName>
</protein>
<dbReference type="InterPro" id="IPR000209">
    <property type="entry name" value="Peptidase_S8/S53_dom"/>
</dbReference>
<keyword evidence="10" id="KW-1185">Reference proteome</keyword>